<feature type="non-terminal residue" evidence="1">
    <location>
        <position position="111"/>
    </location>
</feature>
<dbReference type="AlphaFoldDB" id="A0A9K3D9Z3"/>
<accession>A0A9K3D9Z3</accession>
<dbReference type="Proteomes" id="UP000265618">
    <property type="component" value="Unassembled WGS sequence"/>
</dbReference>
<name>A0A9K3D9Z3_9EUKA</name>
<keyword evidence="2" id="KW-1185">Reference proteome</keyword>
<feature type="non-terminal residue" evidence="1">
    <location>
        <position position="1"/>
    </location>
</feature>
<evidence type="ECO:0000313" key="2">
    <source>
        <dbReference type="Proteomes" id="UP000265618"/>
    </source>
</evidence>
<organism evidence="1 2">
    <name type="scientific">Kipferlia bialata</name>
    <dbReference type="NCBI Taxonomy" id="797122"/>
    <lineage>
        <taxon>Eukaryota</taxon>
        <taxon>Metamonada</taxon>
        <taxon>Carpediemonas-like organisms</taxon>
        <taxon>Kipferlia</taxon>
    </lineage>
</organism>
<gene>
    <name evidence="1" type="ORF">KIPB_014979</name>
</gene>
<comment type="caution">
    <text evidence="1">The sequence shown here is derived from an EMBL/GenBank/DDBJ whole genome shotgun (WGS) entry which is preliminary data.</text>
</comment>
<evidence type="ECO:0000313" key="1">
    <source>
        <dbReference type="EMBL" id="GIQ91636.1"/>
    </source>
</evidence>
<sequence length="111" mass="12410">VYIVTCAKWERGTGKAKIIVCAWCHQCVVKYSDTRGFKLLGFHKRVRGGEREDCCTHEAGCPTTLPNPHLLRRAQATSHIPPSLFDERFPSLGGLVQRMDDVTGGMWVPGR</sequence>
<proteinExistence type="predicted"/>
<protein>
    <submittedName>
        <fullName evidence="1">Uncharacterized protein</fullName>
    </submittedName>
</protein>
<dbReference type="EMBL" id="BDIP01008062">
    <property type="protein sequence ID" value="GIQ91636.1"/>
    <property type="molecule type" value="Genomic_DNA"/>
</dbReference>
<reference evidence="1 2" key="1">
    <citation type="journal article" date="2018" name="PLoS ONE">
        <title>The draft genome of Kipferlia bialata reveals reductive genome evolution in fornicate parasites.</title>
        <authorList>
            <person name="Tanifuji G."/>
            <person name="Takabayashi S."/>
            <person name="Kume K."/>
            <person name="Takagi M."/>
            <person name="Nakayama T."/>
            <person name="Kamikawa R."/>
            <person name="Inagaki Y."/>
            <person name="Hashimoto T."/>
        </authorList>
    </citation>
    <scope>NUCLEOTIDE SEQUENCE [LARGE SCALE GENOMIC DNA]</scope>
    <source>
        <strain evidence="1">NY0173</strain>
    </source>
</reference>